<keyword evidence="3" id="KW-1185">Reference proteome</keyword>
<dbReference type="InterPro" id="IPR006311">
    <property type="entry name" value="TAT_signal"/>
</dbReference>
<dbReference type="PROSITE" id="PS51318">
    <property type="entry name" value="TAT"/>
    <property type="match status" value="1"/>
</dbReference>
<proteinExistence type="predicted"/>
<dbReference type="RefSeq" id="WP_122150057.1">
    <property type="nucleotide sequence ID" value="NZ_RFFI01000082.1"/>
</dbReference>
<comment type="caution">
    <text evidence="2">The sequence shown here is derived from an EMBL/GenBank/DDBJ whole genome shotgun (WGS) entry which is preliminary data.</text>
</comment>
<feature type="chain" id="PRO_5017979658" evidence="1">
    <location>
        <begin position="33"/>
        <end position="226"/>
    </location>
</feature>
<protein>
    <submittedName>
        <fullName evidence="2">Uncharacterized protein</fullName>
    </submittedName>
</protein>
<organism evidence="2 3">
    <name type="scientific">Cellulomonas triticagri</name>
    <dbReference type="NCBI Taxonomy" id="2483352"/>
    <lineage>
        <taxon>Bacteria</taxon>
        <taxon>Bacillati</taxon>
        <taxon>Actinomycetota</taxon>
        <taxon>Actinomycetes</taxon>
        <taxon>Micrococcales</taxon>
        <taxon>Cellulomonadaceae</taxon>
        <taxon>Cellulomonas</taxon>
    </lineage>
</organism>
<keyword evidence="1" id="KW-0732">Signal</keyword>
<reference evidence="2 3" key="1">
    <citation type="submission" date="2018-10" db="EMBL/GenBank/DDBJ databases">
        <title>Isolation, diversity and antifungal activity of actinobacteria from wheat.</title>
        <authorList>
            <person name="Han C."/>
        </authorList>
    </citation>
    <scope>NUCLEOTIDE SEQUENCE [LARGE SCALE GENOMIC DNA]</scope>
    <source>
        <strain evidence="2 3">NEAU-YY56</strain>
    </source>
</reference>
<evidence type="ECO:0000313" key="3">
    <source>
        <dbReference type="Proteomes" id="UP000269289"/>
    </source>
</evidence>
<evidence type="ECO:0000256" key="1">
    <source>
        <dbReference type="SAM" id="SignalP"/>
    </source>
</evidence>
<gene>
    <name evidence="2" type="ORF">EBM89_14120</name>
</gene>
<name>A0A3M2J972_9CELL</name>
<evidence type="ECO:0000313" key="2">
    <source>
        <dbReference type="EMBL" id="RMI07028.1"/>
    </source>
</evidence>
<accession>A0A3M2J972</accession>
<sequence>MSGQQRRGDVPGRRRVATLVACAAAVAVAAGAATSVVTAAAFRDSAVLNLGDDGLGSEHVFGLVLVDDEGTVRTAPAEAPLRAPVAGADLLVPGVTLEVPLTVANNHPVLRADLVARVTGDVVPGTADLTPYLRYLVLDADGRAAQGRDLDDPGTWVAVGEASPGVGVLAGRGSAPLAPGEPWVAGVDGSAADVTVLVHLVDAPGTEALNGGRVRLTVEITGESVG</sequence>
<feature type="signal peptide" evidence="1">
    <location>
        <begin position="1"/>
        <end position="32"/>
    </location>
</feature>
<dbReference type="EMBL" id="RFFI01000082">
    <property type="protein sequence ID" value="RMI07028.1"/>
    <property type="molecule type" value="Genomic_DNA"/>
</dbReference>
<dbReference type="AlphaFoldDB" id="A0A3M2J972"/>
<dbReference type="Proteomes" id="UP000269289">
    <property type="component" value="Unassembled WGS sequence"/>
</dbReference>